<dbReference type="InterPro" id="IPR000424">
    <property type="entry name" value="Primosome_PriB/ssb"/>
</dbReference>
<gene>
    <name evidence="5" type="ORF">DSL64_02950</name>
</gene>
<feature type="region of interest" description="Disordered" evidence="4">
    <location>
        <begin position="127"/>
        <end position="156"/>
    </location>
</feature>
<dbReference type="SUPFAM" id="SSF50249">
    <property type="entry name" value="Nucleic acid-binding proteins"/>
    <property type="match status" value="1"/>
</dbReference>
<organism evidence="5 6">
    <name type="scientific">Dyadobacter luteus</name>
    <dbReference type="NCBI Taxonomy" id="2259619"/>
    <lineage>
        <taxon>Bacteria</taxon>
        <taxon>Pseudomonadati</taxon>
        <taxon>Bacteroidota</taxon>
        <taxon>Cytophagia</taxon>
        <taxon>Cytophagales</taxon>
        <taxon>Spirosomataceae</taxon>
        <taxon>Dyadobacter</taxon>
    </lineage>
</organism>
<keyword evidence="1 2" id="KW-0238">DNA-binding</keyword>
<proteinExistence type="predicted"/>
<evidence type="ECO:0000256" key="4">
    <source>
        <dbReference type="SAM" id="MobiDB-lite"/>
    </source>
</evidence>
<dbReference type="EMBL" id="QNUL01000002">
    <property type="protein sequence ID" value="REA63421.1"/>
    <property type="molecule type" value="Genomic_DNA"/>
</dbReference>
<dbReference type="InterPro" id="IPR012340">
    <property type="entry name" value="NA-bd_OB-fold"/>
</dbReference>
<dbReference type="CDD" id="cd04496">
    <property type="entry name" value="SSB_OBF"/>
    <property type="match status" value="1"/>
</dbReference>
<dbReference type="GO" id="GO:0003697">
    <property type="term" value="F:single-stranded DNA binding"/>
    <property type="evidence" value="ECO:0007669"/>
    <property type="project" value="InterPro"/>
</dbReference>
<evidence type="ECO:0000313" key="5">
    <source>
        <dbReference type="EMBL" id="REA63421.1"/>
    </source>
</evidence>
<comment type="caution">
    <text evidence="5">The sequence shown here is derived from an EMBL/GenBank/DDBJ whole genome shotgun (WGS) entry which is preliminary data.</text>
</comment>
<name>A0A3D8YFI6_9BACT</name>
<evidence type="ECO:0000313" key="6">
    <source>
        <dbReference type="Proteomes" id="UP000256373"/>
    </source>
</evidence>
<dbReference type="NCBIfam" id="TIGR00621">
    <property type="entry name" value="ssb"/>
    <property type="match status" value="1"/>
</dbReference>
<sequence>MKTAKNILTASEKQLKSILQLKKTKTIMEITGRITQDASTFTTKSDKQVVNFNIAVNERYQTKAGEKKEITEYIRCSYWIAPAVAAVLTKGTIVQLFGRISTQAWQDSDGNPKASLQFHTSNIKILGGGSRGSFPKPELAGNEKQQTRQQGDDLPF</sequence>
<dbReference type="AlphaFoldDB" id="A0A3D8YFI6"/>
<dbReference type="PROSITE" id="PS50935">
    <property type="entry name" value="SSB"/>
    <property type="match status" value="1"/>
</dbReference>
<evidence type="ECO:0000256" key="2">
    <source>
        <dbReference type="PROSITE-ProRule" id="PRU00252"/>
    </source>
</evidence>
<dbReference type="GO" id="GO:0006260">
    <property type="term" value="P:DNA replication"/>
    <property type="evidence" value="ECO:0007669"/>
    <property type="project" value="InterPro"/>
</dbReference>
<reference evidence="5 6" key="1">
    <citation type="submission" date="2018-07" db="EMBL/GenBank/DDBJ databases">
        <title>Dyadobacter roseus sp. nov., isolated from rose rhizosphere soil.</title>
        <authorList>
            <person name="Chen L."/>
        </authorList>
    </citation>
    <scope>NUCLEOTIDE SEQUENCE [LARGE SCALE GENOMIC DNA]</scope>
    <source>
        <strain evidence="5 6">RS19</strain>
    </source>
</reference>
<evidence type="ECO:0000256" key="3">
    <source>
        <dbReference type="RuleBase" id="RU000524"/>
    </source>
</evidence>
<evidence type="ECO:0000256" key="1">
    <source>
        <dbReference type="ARBA" id="ARBA00023125"/>
    </source>
</evidence>
<dbReference type="InterPro" id="IPR011344">
    <property type="entry name" value="ssDNA-bd"/>
</dbReference>
<dbReference type="Pfam" id="PF00436">
    <property type="entry name" value="SSB"/>
    <property type="match status" value="1"/>
</dbReference>
<dbReference type="Gene3D" id="2.40.50.140">
    <property type="entry name" value="Nucleic acid-binding proteins"/>
    <property type="match status" value="1"/>
</dbReference>
<accession>A0A3D8YFI6</accession>
<keyword evidence="6" id="KW-1185">Reference proteome</keyword>
<dbReference type="Proteomes" id="UP000256373">
    <property type="component" value="Unassembled WGS sequence"/>
</dbReference>
<protein>
    <recommendedName>
        <fullName evidence="3">Single-stranded DNA-binding protein</fullName>
    </recommendedName>
</protein>